<dbReference type="PANTHER" id="PTHR45586">
    <property type="entry name" value="TPR REPEAT-CONTAINING PROTEIN PA4667"/>
    <property type="match status" value="1"/>
</dbReference>
<dbReference type="Proteomes" id="UP001379533">
    <property type="component" value="Chromosome"/>
</dbReference>
<gene>
    <name evidence="4" type="ORF">LZC95_42210</name>
</gene>
<keyword evidence="2 3" id="KW-0802">TPR repeat</keyword>
<dbReference type="EMBL" id="CP089982">
    <property type="protein sequence ID" value="WXA93053.1"/>
    <property type="molecule type" value="Genomic_DNA"/>
</dbReference>
<accession>A0ABZ2K6Q4</accession>
<dbReference type="SMART" id="SM00028">
    <property type="entry name" value="TPR"/>
    <property type="match status" value="3"/>
</dbReference>
<dbReference type="SUPFAM" id="SSF48452">
    <property type="entry name" value="TPR-like"/>
    <property type="match status" value="3"/>
</dbReference>
<dbReference type="InterPro" id="IPR011990">
    <property type="entry name" value="TPR-like_helical_dom_sf"/>
</dbReference>
<name>A0ABZ2K6Q4_9BACT</name>
<sequence length="534" mass="59109">MSSSSVVPSLTPTTILHLPISSICSKEAEAHYRAGLTAVQGASWEVASTEFQKATVADPTCPEAAVQLSLITYAFNTITEVREQYRRALSLRDAMSERDRAMLDALSPLILSEPADRSEWARRLDVLAERFPLDAQILYNAGRAHMMSATSASEVEHVLDVTIRSLTIDPRYADSWQQEAQALIYLGKYDEAIAALDKCLEVAPGAADCLTERITARQASGQCGEIAADARRWIATVPSAYWSYVDLANALFLEGAPTESVELALEQARNNYPGPRRDIFFTRYRIALTVLNGDLAKAEELSQQLIELARDSSMEFDRLNASAFMVDLLIETGRGEAAAKLAEQVLRRKGALADGYWPAKDEPFLWGTLLARDKITLSRWQTETDLWAARVHSNFTLRQLWGYRWGPVSTIRDLAQQAWSQRPNELASASLLGERREARSQARLAEGRIALAVGENEEAVAVLESATKNCNGIHNPLYGPRAYYWLGQAKERVNDAAGACAAYDAVLKIWGKAKPRSLTADDARKRVRALGCKR</sequence>
<dbReference type="InterPro" id="IPR019734">
    <property type="entry name" value="TPR_rpt"/>
</dbReference>
<keyword evidence="1" id="KW-0677">Repeat</keyword>
<keyword evidence="5" id="KW-1185">Reference proteome</keyword>
<organism evidence="4 5">
    <name type="scientific">Pendulispora brunnea</name>
    <dbReference type="NCBI Taxonomy" id="2905690"/>
    <lineage>
        <taxon>Bacteria</taxon>
        <taxon>Pseudomonadati</taxon>
        <taxon>Myxococcota</taxon>
        <taxon>Myxococcia</taxon>
        <taxon>Myxococcales</taxon>
        <taxon>Sorangiineae</taxon>
        <taxon>Pendulisporaceae</taxon>
        <taxon>Pendulispora</taxon>
    </lineage>
</organism>
<protein>
    <submittedName>
        <fullName evidence="4">Tetratricopeptide repeat protein</fullName>
    </submittedName>
</protein>
<dbReference type="Gene3D" id="1.25.40.10">
    <property type="entry name" value="Tetratricopeptide repeat domain"/>
    <property type="match status" value="2"/>
</dbReference>
<dbReference type="PROSITE" id="PS50005">
    <property type="entry name" value="TPR"/>
    <property type="match status" value="1"/>
</dbReference>
<evidence type="ECO:0000313" key="4">
    <source>
        <dbReference type="EMBL" id="WXA93053.1"/>
    </source>
</evidence>
<dbReference type="RefSeq" id="WP_394850907.1">
    <property type="nucleotide sequence ID" value="NZ_CP089982.1"/>
</dbReference>
<dbReference type="InterPro" id="IPR051012">
    <property type="entry name" value="CellSynth/LPSAsmb/PSIAsmb"/>
</dbReference>
<evidence type="ECO:0000256" key="1">
    <source>
        <dbReference type="ARBA" id="ARBA00022737"/>
    </source>
</evidence>
<reference evidence="4 5" key="1">
    <citation type="submission" date="2021-12" db="EMBL/GenBank/DDBJ databases">
        <title>Discovery of the Pendulisporaceae a myxobacterial family with distinct sporulation behavior and unique specialized metabolism.</title>
        <authorList>
            <person name="Garcia R."/>
            <person name="Popoff A."/>
            <person name="Bader C.D."/>
            <person name="Loehr J."/>
            <person name="Walesch S."/>
            <person name="Walt C."/>
            <person name="Boldt J."/>
            <person name="Bunk B."/>
            <person name="Haeckl F.J.F.P.J."/>
            <person name="Gunesch A.P."/>
            <person name="Birkelbach J."/>
            <person name="Nuebel U."/>
            <person name="Pietschmann T."/>
            <person name="Bach T."/>
            <person name="Mueller R."/>
        </authorList>
    </citation>
    <scope>NUCLEOTIDE SEQUENCE [LARGE SCALE GENOMIC DNA]</scope>
    <source>
        <strain evidence="4 5">MSr12523</strain>
    </source>
</reference>
<feature type="repeat" description="TPR" evidence="3">
    <location>
        <begin position="173"/>
        <end position="206"/>
    </location>
</feature>
<evidence type="ECO:0000256" key="2">
    <source>
        <dbReference type="ARBA" id="ARBA00022803"/>
    </source>
</evidence>
<evidence type="ECO:0000313" key="5">
    <source>
        <dbReference type="Proteomes" id="UP001379533"/>
    </source>
</evidence>
<dbReference type="Pfam" id="PF13181">
    <property type="entry name" value="TPR_8"/>
    <property type="match status" value="1"/>
</dbReference>
<proteinExistence type="predicted"/>
<dbReference type="PANTHER" id="PTHR45586:SF1">
    <property type="entry name" value="LIPOPOLYSACCHARIDE ASSEMBLY PROTEIN B"/>
    <property type="match status" value="1"/>
</dbReference>
<dbReference type="Pfam" id="PF13432">
    <property type="entry name" value="TPR_16"/>
    <property type="match status" value="1"/>
</dbReference>
<evidence type="ECO:0000256" key="3">
    <source>
        <dbReference type="PROSITE-ProRule" id="PRU00339"/>
    </source>
</evidence>